<reference evidence="1 2" key="1">
    <citation type="submission" date="2017-05" db="EMBL/GenBank/DDBJ databases">
        <title>Genome sequence of Pediococcus pentosaceus strain SRCM100892.</title>
        <authorList>
            <person name="Cho S.H."/>
        </authorList>
    </citation>
    <scope>NUCLEOTIDE SEQUENCE [LARGE SCALE GENOMIC DNA]</scope>
    <source>
        <strain evidence="1 2">SRCM100892</strain>
    </source>
</reference>
<protein>
    <recommendedName>
        <fullName evidence="3">SnoaL-like domain-containing protein</fullName>
    </recommendedName>
</protein>
<sequence length="130" mass="15346">MEKYLSGYNENLVHFFNLMMEGLKDYVDAESFWDAVDEDTIFKFHYHFPDFPKEMSKAQYKEWFSKYTAPESSAEFINVYKDLSTPGQTTLIMQYVVHYKQGVPDMNFLSIATVKDNKVVAWDDYLDTSK</sequence>
<name>A0A1Y0VU16_PEDPE</name>
<evidence type="ECO:0000313" key="2">
    <source>
        <dbReference type="Proteomes" id="UP000196118"/>
    </source>
</evidence>
<evidence type="ECO:0000313" key="1">
    <source>
        <dbReference type="EMBL" id="ARW20183.1"/>
    </source>
</evidence>
<evidence type="ECO:0008006" key="3">
    <source>
        <dbReference type="Google" id="ProtNLM"/>
    </source>
</evidence>
<proteinExistence type="predicted"/>
<accession>A0A1Y0VU16</accession>
<organism evidence="1 2">
    <name type="scientific">Pediococcus pentosaceus</name>
    <dbReference type="NCBI Taxonomy" id="1255"/>
    <lineage>
        <taxon>Bacteria</taxon>
        <taxon>Bacillati</taxon>
        <taxon>Bacillota</taxon>
        <taxon>Bacilli</taxon>
        <taxon>Lactobacillales</taxon>
        <taxon>Lactobacillaceae</taxon>
        <taxon>Pediococcus</taxon>
    </lineage>
</organism>
<dbReference type="EMBL" id="CP021474">
    <property type="protein sequence ID" value="ARW20183.1"/>
    <property type="molecule type" value="Genomic_DNA"/>
</dbReference>
<gene>
    <name evidence="1" type="ORF">S100892_01639</name>
</gene>
<dbReference type="InterPro" id="IPR032710">
    <property type="entry name" value="NTF2-like_dom_sf"/>
</dbReference>
<dbReference type="SUPFAM" id="SSF54427">
    <property type="entry name" value="NTF2-like"/>
    <property type="match status" value="1"/>
</dbReference>
<dbReference type="AlphaFoldDB" id="A0A1Y0VU16"/>
<dbReference type="Proteomes" id="UP000196118">
    <property type="component" value="Chromosome"/>
</dbReference>
<dbReference type="Gene3D" id="3.10.450.50">
    <property type="match status" value="1"/>
</dbReference>